<proteinExistence type="predicted"/>
<dbReference type="AlphaFoldDB" id="A0A5J4W3H9"/>
<gene>
    <name evidence="1" type="ORF">EZS28_015085</name>
</gene>
<dbReference type="EMBL" id="SNRW01003605">
    <property type="protein sequence ID" value="KAA6389388.1"/>
    <property type="molecule type" value="Genomic_DNA"/>
</dbReference>
<reference evidence="1 2" key="1">
    <citation type="submission" date="2019-03" db="EMBL/GenBank/DDBJ databases">
        <title>Single cell metagenomics reveals metabolic interactions within the superorganism composed of flagellate Streblomastix strix and complex community of Bacteroidetes bacteria on its surface.</title>
        <authorList>
            <person name="Treitli S.C."/>
            <person name="Kolisko M."/>
            <person name="Husnik F."/>
            <person name="Keeling P."/>
            <person name="Hampl V."/>
        </authorList>
    </citation>
    <scope>NUCLEOTIDE SEQUENCE [LARGE SCALE GENOMIC DNA]</scope>
    <source>
        <strain evidence="1">ST1C</strain>
    </source>
</reference>
<evidence type="ECO:0000313" key="1">
    <source>
        <dbReference type="EMBL" id="KAA6389388.1"/>
    </source>
</evidence>
<name>A0A5J4W3H9_9EUKA</name>
<sequence length="109" mass="12761">MEEIIFQSFQQHNLIEHNLELIAIIEDIHLLLKEKEAHLLQQFSEREYKGVGDDGRIKGGRRIFLFKDGEQGLVCEFEFEFQFDVQLQFNWGDDECPIVGEIGLFVFGV</sequence>
<evidence type="ECO:0000313" key="2">
    <source>
        <dbReference type="Proteomes" id="UP000324800"/>
    </source>
</evidence>
<comment type="caution">
    <text evidence="1">The sequence shown here is derived from an EMBL/GenBank/DDBJ whole genome shotgun (WGS) entry which is preliminary data.</text>
</comment>
<protein>
    <submittedName>
        <fullName evidence="1">Uncharacterized protein</fullName>
    </submittedName>
</protein>
<accession>A0A5J4W3H9</accession>
<organism evidence="1 2">
    <name type="scientific">Streblomastix strix</name>
    <dbReference type="NCBI Taxonomy" id="222440"/>
    <lineage>
        <taxon>Eukaryota</taxon>
        <taxon>Metamonada</taxon>
        <taxon>Preaxostyla</taxon>
        <taxon>Oxymonadida</taxon>
        <taxon>Streblomastigidae</taxon>
        <taxon>Streblomastix</taxon>
    </lineage>
</organism>
<dbReference type="Proteomes" id="UP000324800">
    <property type="component" value="Unassembled WGS sequence"/>
</dbReference>